<dbReference type="EMBL" id="CAJGYM010000005">
    <property type="protein sequence ID" value="CAD6186860.1"/>
    <property type="molecule type" value="Genomic_DNA"/>
</dbReference>
<dbReference type="OrthoDB" id="410267at2759"/>
<dbReference type="InterPro" id="IPR036259">
    <property type="entry name" value="MFS_trans_sf"/>
</dbReference>
<feature type="transmembrane region" description="Helical" evidence="6">
    <location>
        <begin position="170"/>
        <end position="191"/>
    </location>
</feature>
<evidence type="ECO:0000256" key="1">
    <source>
        <dbReference type="ARBA" id="ARBA00004141"/>
    </source>
</evidence>
<evidence type="ECO:0000256" key="3">
    <source>
        <dbReference type="ARBA" id="ARBA00022692"/>
    </source>
</evidence>
<feature type="transmembrane region" description="Helical" evidence="6">
    <location>
        <begin position="221"/>
        <end position="241"/>
    </location>
</feature>
<keyword evidence="2" id="KW-0813">Transport</keyword>
<dbReference type="InterPro" id="IPR011701">
    <property type="entry name" value="MFS"/>
</dbReference>
<accession>A0A8S1H0L4</accession>
<organism evidence="7 8">
    <name type="scientific">Caenorhabditis auriculariae</name>
    <dbReference type="NCBI Taxonomy" id="2777116"/>
    <lineage>
        <taxon>Eukaryota</taxon>
        <taxon>Metazoa</taxon>
        <taxon>Ecdysozoa</taxon>
        <taxon>Nematoda</taxon>
        <taxon>Chromadorea</taxon>
        <taxon>Rhabditida</taxon>
        <taxon>Rhabditina</taxon>
        <taxon>Rhabditomorpha</taxon>
        <taxon>Rhabditoidea</taxon>
        <taxon>Rhabditidae</taxon>
        <taxon>Peloderinae</taxon>
        <taxon>Caenorhabditis</taxon>
    </lineage>
</organism>
<feature type="transmembrane region" description="Helical" evidence="6">
    <location>
        <begin position="363"/>
        <end position="382"/>
    </location>
</feature>
<evidence type="ECO:0000313" key="7">
    <source>
        <dbReference type="EMBL" id="CAD6186860.1"/>
    </source>
</evidence>
<dbReference type="GO" id="GO:0016020">
    <property type="term" value="C:membrane"/>
    <property type="evidence" value="ECO:0007669"/>
    <property type="project" value="UniProtKB-SubCell"/>
</dbReference>
<keyword evidence="8" id="KW-1185">Reference proteome</keyword>
<comment type="subcellular location">
    <subcellularLocation>
        <location evidence="1">Membrane</location>
        <topology evidence="1">Multi-pass membrane protein</topology>
    </subcellularLocation>
</comment>
<dbReference type="AlphaFoldDB" id="A0A8S1H0L4"/>
<dbReference type="GO" id="GO:0022857">
    <property type="term" value="F:transmembrane transporter activity"/>
    <property type="evidence" value="ECO:0007669"/>
    <property type="project" value="InterPro"/>
</dbReference>
<feature type="transmembrane region" description="Helical" evidence="6">
    <location>
        <begin position="425"/>
        <end position="446"/>
    </location>
</feature>
<dbReference type="PANTHER" id="PTHR43385:SF1">
    <property type="entry name" value="RIBOFLAVIN TRANSPORTER RIBJ"/>
    <property type="match status" value="1"/>
</dbReference>
<keyword evidence="5 6" id="KW-0472">Membrane</keyword>
<gene>
    <name evidence="7" type="ORF">CAUJ_LOCUS2779</name>
</gene>
<dbReference type="Proteomes" id="UP000835052">
    <property type="component" value="Unassembled WGS sequence"/>
</dbReference>
<dbReference type="Gene3D" id="1.20.1250.20">
    <property type="entry name" value="MFS general substrate transporter like domains"/>
    <property type="match status" value="2"/>
</dbReference>
<evidence type="ECO:0000256" key="5">
    <source>
        <dbReference type="ARBA" id="ARBA00023136"/>
    </source>
</evidence>
<feature type="transmembrane region" description="Helical" evidence="6">
    <location>
        <begin position="85"/>
        <end position="105"/>
    </location>
</feature>
<feature type="transmembrane region" description="Helical" evidence="6">
    <location>
        <begin position="37"/>
        <end position="60"/>
    </location>
</feature>
<evidence type="ECO:0000313" key="8">
    <source>
        <dbReference type="Proteomes" id="UP000835052"/>
    </source>
</evidence>
<sequence>MTTLWSKPVALSRFFRLYIKMAGKDPIAVLIFKLPPLWRLIVVLTGAVLIHLTIGTYHTFGNMLPYMASYMRTYTDPTVRLEHMMWIPTFQGCFPFAMVIGGIVASKLGPRTASFIGCALATFGVGFSAYAIRHSFLLFFLSYGMIYGIGMGIAYVTAVATVINWAPDKIGLVSGIVAAGFGLSSSIFAPIQTMLVNPKNLPATKEGYFVQEELLQRVPDVFLSLAFIYGLMQLIAVIVVCDPPEKETEIEASSSVRRRSLSRGSSDSDDDVFSRNPEARTAEEIVSLSPKEMLSSSTFYFLFISLFCCSFYANMFYNLYKTFGETFIEDDFFFAVAFSVGSVANAAARIGWGYLTDRTSFQVSLSTATCLASVFLLTMPLTRDLGRFFYFLWLVGTFICMGATHALYITATVKCFGTRHKAKNYGYLIFSTTLSGVLLAAVSQYYLQVIGYTWLFVVTSIFPFSAFLIIASIQYTPQGGRVT</sequence>
<name>A0A8S1H0L4_9PELO</name>
<evidence type="ECO:0000256" key="6">
    <source>
        <dbReference type="SAM" id="Phobius"/>
    </source>
</evidence>
<dbReference type="CDD" id="cd17353">
    <property type="entry name" value="MFS_OFA_like"/>
    <property type="match status" value="1"/>
</dbReference>
<evidence type="ECO:0008006" key="9">
    <source>
        <dbReference type="Google" id="ProtNLM"/>
    </source>
</evidence>
<reference evidence="7" key="1">
    <citation type="submission" date="2020-10" db="EMBL/GenBank/DDBJ databases">
        <authorList>
            <person name="Kikuchi T."/>
        </authorList>
    </citation>
    <scope>NUCLEOTIDE SEQUENCE</scope>
    <source>
        <strain evidence="7">NKZ352</strain>
    </source>
</reference>
<feature type="transmembrane region" description="Helical" evidence="6">
    <location>
        <begin position="112"/>
        <end position="132"/>
    </location>
</feature>
<feature type="transmembrane region" description="Helical" evidence="6">
    <location>
        <begin position="299"/>
        <end position="320"/>
    </location>
</feature>
<dbReference type="InterPro" id="IPR052983">
    <property type="entry name" value="MFS_Riboflavin_Transporter"/>
</dbReference>
<proteinExistence type="predicted"/>
<dbReference type="Pfam" id="PF07690">
    <property type="entry name" value="MFS_1"/>
    <property type="match status" value="1"/>
</dbReference>
<evidence type="ECO:0000256" key="2">
    <source>
        <dbReference type="ARBA" id="ARBA00022448"/>
    </source>
</evidence>
<protein>
    <recommendedName>
        <fullName evidence="9">Major facilitator superfamily (MFS) profile domain-containing protein</fullName>
    </recommendedName>
</protein>
<feature type="transmembrane region" description="Helical" evidence="6">
    <location>
        <begin position="388"/>
        <end position="413"/>
    </location>
</feature>
<comment type="caution">
    <text evidence="7">The sequence shown here is derived from an EMBL/GenBank/DDBJ whole genome shotgun (WGS) entry which is preliminary data.</text>
</comment>
<dbReference type="PANTHER" id="PTHR43385">
    <property type="entry name" value="RIBOFLAVIN TRANSPORTER RIBJ"/>
    <property type="match status" value="1"/>
</dbReference>
<evidence type="ECO:0000256" key="4">
    <source>
        <dbReference type="ARBA" id="ARBA00022989"/>
    </source>
</evidence>
<keyword evidence="4 6" id="KW-1133">Transmembrane helix</keyword>
<keyword evidence="3 6" id="KW-0812">Transmembrane</keyword>
<feature type="transmembrane region" description="Helical" evidence="6">
    <location>
        <begin position="452"/>
        <end position="473"/>
    </location>
</feature>
<dbReference type="SUPFAM" id="SSF103473">
    <property type="entry name" value="MFS general substrate transporter"/>
    <property type="match status" value="1"/>
</dbReference>
<feature type="transmembrane region" description="Helical" evidence="6">
    <location>
        <begin position="138"/>
        <end position="163"/>
    </location>
</feature>
<feature type="transmembrane region" description="Helical" evidence="6">
    <location>
        <begin position="332"/>
        <end position="351"/>
    </location>
</feature>